<dbReference type="RefSeq" id="WP_379573207.1">
    <property type="nucleotide sequence ID" value="NZ_JBHUFV010000024.1"/>
</dbReference>
<dbReference type="GO" id="GO:0005524">
    <property type="term" value="F:ATP binding"/>
    <property type="evidence" value="ECO:0007669"/>
    <property type="project" value="UniProtKB-KW"/>
</dbReference>
<dbReference type="InterPro" id="IPR003439">
    <property type="entry name" value="ABC_transporter-like_ATP-bd"/>
</dbReference>
<dbReference type="PANTHER" id="PTHR42711">
    <property type="entry name" value="ABC TRANSPORTER ATP-BINDING PROTEIN"/>
    <property type="match status" value="1"/>
</dbReference>
<organism evidence="7 8">
    <name type="scientific">Nonomuraea mangrovi</name>
    <dbReference type="NCBI Taxonomy" id="2316207"/>
    <lineage>
        <taxon>Bacteria</taxon>
        <taxon>Bacillati</taxon>
        <taxon>Actinomycetota</taxon>
        <taxon>Actinomycetes</taxon>
        <taxon>Streptosporangiales</taxon>
        <taxon>Streptosporangiaceae</taxon>
        <taxon>Nonomuraea</taxon>
    </lineage>
</organism>
<keyword evidence="5" id="KW-0046">Antibiotic resistance</keyword>
<keyword evidence="2" id="KW-0813">Transport</keyword>
<dbReference type="PANTHER" id="PTHR42711:SF16">
    <property type="entry name" value="ABC TRANSPORTER ATP-BINDING PROTEIN"/>
    <property type="match status" value="1"/>
</dbReference>
<evidence type="ECO:0000259" key="6">
    <source>
        <dbReference type="PROSITE" id="PS50893"/>
    </source>
</evidence>
<feature type="domain" description="ABC transporter" evidence="6">
    <location>
        <begin position="4"/>
        <end position="229"/>
    </location>
</feature>
<evidence type="ECO:0000313" key="8">
    <source>
        <dbReference type="Proteomes" id="UP001597368"/>
    </source>
</evidence>
<evidence type="ECO:0000313" key="7">
    <source>
        <dbReference type="EMBL" id="MFD1933162.1"/>
    </source>
</evidence>
<comment type="caution">
    <text evidence="7">The sequence shown here is derived from an EMBL/GenBank/DDBJ whole genome shotgun (WGS) entry which is preliminary data.</text>
</comment>
<dbReference type="Pfam" id="PF00005">
    <property type="entry name" value="ABC_tran"/>
    <property type="match status" value="1"/>
</dbReference>
<dbReference type="InterPro" id="IPR003593">
    <property type="entry name" value="AAA+_ATPase"/>
</dbReference>
<proteinExistence type="predicted"/>
<dbReference type="EMBL" id="JBHUFV010000024">
    <property type="protein sequence ID" value="MFD1933162.1"/>
    <property type="molecule type" value="Genomic_DNA"/>
</dbReference>
<evidence type="ECO:0000256" key="3">
    <source>
        <dbReference type="ARBA" id="ARBA00022741"/>
    </source>
</evidence>
<keyword evidence="4 7" id="KW-0067">ATP-binding</keyword>
<dbReference type="SMART" id="SM00382">
    <property type="entry name" value="AAA"/>
    <property type="match status" value="1"/>
</dbReference>
<accession>A0ABW4SX36</accession>
<evidence type="ECO:0000256" key="5">
    <source>
        <dbReference type="ARBA" id="ARBA00023251"/>
    </source>
</evidence>
<dbReference type="PROSITE" id="PS50893">
    <property type="entry name" value="ABC_TRANSPORTER_2"/>
    <property type="match status" value="1"/>
</dbReference>
<dbReference type="InterPro" id="IPR017871">
    <property type="entry name" value="ABC_transporter-like_CS"/>
</dbReference>
<name>A0ABW4SX36_9ACTN</name>
<dbReference type="SUPFAM" id="SSF52540">
    <property type="entry name" value="P-loop containing nucleoside triphosphate hydrolases"/>
    <property type="match status" value="1"/>
</dbReference>
<evidence type="ECO:0000256" key="1">
    <source>
        <dbReference type="ARBA" id="ARBA00004202"/>
    </source>
</evidence>
<sequence length="305" mass="33374">MAVIEVTDLTKKYADLTVLDRVSFSVEEGEIFGILGPNGTGKTTTVECVEGLRRPDGGSIRVLGLDPIKDGRELHERIGVQLQHTQLPENIKVWEALDLYASFYAKPRDWRELLDQWGLADKRDTRFGKLSGGQKQRLFIALALVGDPRVAFLDELTTGLDPQARRATWEVIKQVRASGVTVVLVSHFMDEVEELCDRVAVFDRGTIVALDTPAGLIDGVDAEHQMRFTLMTGDATDPVVLLGGLPGVSGVSRNGDQVTVTGRGDFATAVTSTMARNHLPVADLRIDKRTLDDAFVALTGRSLHL</sequence>
<comment type="subcellular location">
    <subcellularLocation>
        <location evidence="1">Cell membrane</location>
        <topology evidence="1">Peripheral membrane protein</topology>
    </subcellularLocation>
</comment>
<dbReference type="InterPro" id="IPR050763">
    <property type="entry name" value="ABC_transporter_ATP-binding"/>
</dbReference>
<evidence type="ECO:0000256" key="2">
    <source>
        <dbReference type="ARBA" id="ARBA00022448"/>
    </source>
</evidence>
<dbReference type="PROSITE" id="PS00211">
    <property type="entry name" value="ABC_TRANSPORTER_1"/>
    <property type="match status" value="1"/>
</dbReference>
<dbReference type="InterPro" id="IPR027417">
    <property type="entry name" value="P-loop_NTPase"/>
</dbReference>
<reference evidence="8" key="1">
    <citation type="journal article" date="2019" name="Int. J. Syst. Evol. Microbiol.">
        <title>The Global Catalogue of Microorganisms (GCM) 10K type strain sequencing project: providing services to taxonomists for standard genome sequencing and annotation.</title>
        <authorList>
            <consortium name="The Broad Institute Genomics Platform"/>
            <consortium name="The Broad Institute Genome Sequencing Center for Infectious Disease"/>
            <person name="Wu L."/>
            <person name="Ma J."/>
        </authorList>
    </citation>
    <scope>NUCLEOTIDE SEQUENCE [LARGE SCALE GENOMIC DNA]</scope>
    <source>
        <strain evidence="8">ICMP 6774ER</strain>
    </source>
</reference>
<keyword evidence="3" id="KW-0547">Nucleotide-binding</keyword>
<dbReference type="Gene3D" id="3.40.50.300">
    <property type="entry name" value="P-loop containing nucleotide triphosphate hydrolases"/>
    <property type="match status" value="1"/>
</dbReference>
<protein>
    <submittedName>
        <fullName evidence="7">ABC transporter ATP-binding protein</fullName>
    </submittedName>
</protein>
<gene>
    <name evidence="7" type="ORF">ACFSKW_16935</name>
</gene>
<evidence type="ECO:0000256" key="4">
    <source>
        <dbReference type="ARBA" id="ARBA00022840"/>
    </source>
</evidence>
<dbReference type="Proteomes" id="UP001597368">
    <property type="component" value="Unassembled WGS sequence"/>
</dbReference>
<keyword evidence="8" id="KW-1185">Reference proteome</keyword>
<dbReference type="CDD" id="cd03230">
    <property type="entry name" value="ABC_DR_subfamily_A"/>
    <property type="match status" value="1"/>
</dbReference>